<name>A0A3B0YYC3_9ZZZZ</name>
<reference evidence="2" key="1">
    <citation type="submission" date="2018-06" db="EMBL/GenBank/DDBJ databases">
        <authorList>
            <person name="Zhirakovskaya E."/>
        </authorList>
    </citation>
    <scope>NUCLEOTIDE SEQUENCE</scope>
</reference>
<gene>
    <name evidence="2" type="ORF">MNBD_GAMMA13-1709</name>
</gene>
<sequence length="167" mass="17806">MRRLYFLLPNLDVTHKVVDELLLARIEERHIHIIAKEGTPLEDLPEASLIQKSDFVPAVERGVAMGGATGIVAGLVAMAFPGVVIAGGALLAMGLAGAGMGAWLGGMIGVDVENVHIKQFEKAVQDGQLLVLVDVLKDRVDEIQDAVKKHHADADFEGTEPTIPAFP</sequence>
<feature type="transmembrane region" description="Helical" evidence="1">
    <location>
        <begin position="89"/>
        <end position="110"/>
    </location>
</feature>
<feature type="transmembrane region" description="Helical" evidence="1">
    <location>
        <begin position="62"/>
        <end position="83"/>
    </location>
</feature>
<keyword evidence="1" id="KW-0472">Membrane</keyword>
<protein>
    <submittedName>
        <fullName evidence="2">Transmembrane protein</fullName>
    </submittedName>
</protein>
<accession>A0A3B0YYC3</accession>
<dbReference type="PANTHER" id="PTHR36109">
    <property type="entry name" value="MEMBRANE PROTEIN-RELATED"/>
    <property type="match status" value="1"/>
</dbReference>
<organism evidence="2">
    <name type="scientific">hydrothermal vent metagenome</name>
    <dbReference type="NCBI Taxonomy" id="652676"/>
    <lineage>
        <taxon>unclassified sequences</taxon>
        <taxon>metagenomes</taxon>
        <taxon>ecological metagenomes</taxon>
    </lineage>
</organism>
<proteinExistence type="predicted"/>
<dbReference type="AlphaFoldDB" id="A0A3B0YYC3"/>
<dbReference type="InterPro" id="IPR052948">
    <property type="entry name" value="Low_temp-induced_all0457"/>
</dbReference>
<keyword evidence="1 2" id="KW-0812">Transmembrane</keyword>
<dbReference type="EMBL" id="UOFK01000218">
    <property type="protein sequence ID" value="VAW80282.1"/>
    <property type="molecule type" value="Genomic_DNA"/>
</dbReference>
<keyword evidence="1" id="KW-1133">Transmembrane helix</keyword>
<dbReference type="PANTHER" id="PTHR36109:SF2">
    <property type="entry name" value="MEMBRANE PROTEIN"/>
    <property type="match status" value="1"/>
</dbReference>
<evidence type="ECO:0000313" key="2">
    <source>
        <dbReference type="EMBL" id="VAW80282.1"/>
    </source>
</evidence>
<evidence type="ECO:0000256" key="1">
    <source>
        <dbReference type="SAM" id="Phobius"/>
    </source>
</evidence>